<dbReference type="VEuPathDB" id="FungiDB:SDRG_13962"/>
<dbReference type="STRING" id="1156394.T0Q139"/>
<keyword evidence="1" id="KW-1133">Transmembrane helix</keyword>
<feature type="domain" description="Protein kinase" evidence="3">
    <location>
        <begin position="133"/>
        <end position="410"/>
    </location>
</feature>
<keyword evidence="1" id="KW-0472">Membrane</keyword>
<dbReference type="Proteomes" id="UP000030762">
    <property type="component" value="Unassembled WGS sequence"/>
</dbReference>
<dbReference type="PROSITE" id="PS00109">
    <property type="entry name" value="PROTEIN_KINASE_TYR"/>
    <property type="match status" value="1"/>
</dbReference>
<dbReference type="eggNOG" id="KOG0192">
    <property type="taxonomic scope" value="Eukaryota"/>
</dbReference>
<dbReference type="InterPro" id="IPR001245">
    <property type="entry name" value="Ser-Thr/Tyr_kinase_cat_dom"/>
</dbReference>
<protein>
    <submittedName>
        <fullName evidence="4">TKL/LISK protein kinase</fullName>
    </submittedName>
</protein>
<dbReference type="RefSeq" id="XP_008618285.1">
    <property type="nucleotide sequence ID" value="XM_008620063.1"/>
</dbReference>
<evidence type="ECO:0000256" key="2">
    <source>
        <dbReference type="SAM" id="SignalP"/>
    </source>
</evidence>
<sequence length="410" mass="45352">MWVRCVALFIAAVSAALNDTSSTNATAPPATIRVVEDITVSPAPFLAPSPSPRSVPQVTTLATAPPAQVSPTIVFVGVGITTLLLVSAIVLWQGRRRRQGRPKRSLEKPELGGTKSPVAILADIEDDSYDLYMETLRTRGSQGGDSLFMTTQENIQHDLQALLPWRIEALEVLPREKVEHKTSYAATYRRELVHVKQWRGVKGYESTVFVGQLVLRIKLSCQQIVHLRGVAWSDTTAFHAIFEHMDGGTLRQYLERTPQTDAAWSQKLLYALDVAQALDYLHAKDITHRDLRSANVFLNQIGDAKVSNFGWLTPRIEMGGPRQDATPWNAPEVVAGHQYSVAADIYSFGMLLYELEVHTSLPPSAYAVQAHFAPTSPLVNVGPLCLALSPAQRPTIECILKELRAQLQRY</sequence>
<dbReference type="OMA" id="QENIQHD"/>
<feature type="signal peptide" evidence="2">
    <location>
        <begin position="1"/>
        <end position="15"/>
    </location>
</feature>
<dbReference type="OrthoDB" id="346907at2759"/>
<feature type="chain" id="PRO_5012677954" evidence="2">
    <location>
        <begin position="16"/>
        <end position="410"/>
    </location>
</feature>
<dbReference type="GeneID" id="19954689"/>
<dbReference type="PANTHER" id="PTHR44329:SF214">
    <property type="entry name" value="PROTEIN KINASE DOMAIN-CONTAINING PROTEIN"/>
    <property type="match status" value="1"/>
</dbReference>
<keyword evidence="1" id="KW-0812">Transmembrane</keyword>
<proteinExistence type="predicted"/>
<feature type="transmembrane region" description="Helical" evidence="1">
    <location>
        <begin position="73"/>
        <end position="94"/>
    </location>
</feature>
<dbReference type="InterPro" id="IPR051681">
    <property type="entry name" value="Ser/Thr_Kinases-Pseudokinases"/>
</dbReference>
<gene>
    <name evidence="4" type="ORF">SDRG_13962</name>
</gene>
<dbReference type="Gene3D" id="1.10.510.10">
    <property type="entry name" value="Transferase(Phosphotransferase) domain 1"/>
    <property type="match status" value="1"/>
</dbReference>
<dbReference type="GO" id="GO:0004713">
    <property type="term" value="F:protein tyrosine kinase activity"/>
    <property type="evidence" value="ECO:0007669"/>
    <property type="project" value="InterPro"/>
</dbReference>
<evidence type="ECO:0000313" key="5">
    <source>
        <dbReference type="Proteomes" id="UP000030762"/>
    </source>
</evidence>
<dbReference type="AlphaFoldDB" id="T0Q139"/>
<keyword evidence="4" id="KW-0808">Transferase</keyword>
<evidence type="ECO:0000259" key="3">
    <source>
        <dbReference type="PROSITE" id="PS50011"/>
    </source>
</evidence>
<dbReference type="PROSITE" id="PS50011">
    <property type="entry name" value="PROTEIN_KINASE_DOM"/>
    <property type="match status" value="1"/>
</dbReference>
<dbReference type="InterPro" id="IPR011009">
    <property type="entry name" value="Kinase-like_dom_sf"/>
</dbReference>
<keyword evidence="2" id="KW-0732">Signal</keyword>
<evidence type="ECO:0000256" key="1">
    <source>
        <dbReference type="SAM" id="Phobius"/>
    </source>
</evidence>
<dbReference type="InParanoid" id="T0Q139"/>
<dbReference type="SMART" id="SM00219">
    <property type="entry name" value="TyrKc"/>
    <property type="match status" value="1"/>
</dbReference>
<name>T0Q139_SAPDV</name>
<dbReference type="GO" id="GO:0004674">
    <property type="term" value="F:protein serine/threonine kinase activity"/>
    <property type="evidence" value="ECO:0007669"/>
    <property type="project" value="TreeGrafter"/>
</dbReference>
<dbReference type="EMBL" id="JH767196">
    <property type="protein sequence ID" value="EQC28281.1"/>
    <property type="molecule type" value="Genomic_DNA"/>
</dbReference>
<reference evidence="4 5" key="1">
    <citation type="submission" date="2012-04" db="EMBL/GenBank/DDBJ databases">
        <title>The Genome Sequence of Saprolegnia declina VS20.</title>
        <authorList>
            <consortium name="The Broad Institute Genome Sequencing Platform"/>
            <person name="Russ C."/>
            <person name="Nusbaum C."/>
            <person name="Tyler B."/>
            <person name="van West P."/>
            <person name="Dieguez-Uribeondo J."/>
            <person name="de Bruijn I."/>
            <person name="Tripathy S."/>
            <person name="Jiang R."/>
            <person name="Young S.K."/>
            <person name="Zeng Q."/>
            <person name="Gargeya S."/>
            <person name="Fitzgerald M."/>
            <person name="Haas B."/>
            <person name="Abouelleil A."/>
            <person name="Alvarado L."/>
            <person name="Arachchi H.M."/>
            <person name="Berlin A."/>
            <person name="Chapman S.B."/>
            <person name="Goldberg J."/>
            <person name="Griggs A."/>
            <person name="Gujja S."/>
            <person name="Hansen M."/>
            <person name="Howarth C."/>
            <person name="Imamovic A."/>
            <person name="Larimer J."/>
            <person name="McCowen C."/>
            <person name="Montmayeur A."/>
            <person name="Murphy C."/>
            <person name="Neiman D."/>
            <person name="Pearson M."/>
            <person name="Priest M."/>
            <person name="Roberts A."/>
            <person name="Saif S."/>
            <person name="Shea T."/>
            <person name="Sisk P."/>
            <person name="Sykes S."/>
            <person name="Wortman J."/>
            <person name="Nusbaum C."/>
            <person name="Birren B."/>
        </authorList>
    </citation>
    <scope>NUCLEOTIDE SEQUENCE [LARGE SCALE GENOMIC DNA]</scope>
    <source>
        <strain evidence="4 5">VS20</strain>
    </source>
</reference>
<dbReference type="InterPro" id="IPR000719">
    <property type="entry name" value="Prot_kinase_dom"/>
</dbReference>
<dbReference type="InterPro" id="IPR020635">
    <property type="entry name" value="Tyr_kinase_cat_dom"/>
</dbReference>
<dbReference type="PRINTS" id="PR00109">
    <property type="entry name" value="TYRKINASE"/>
</dbReference>
<organism evidence="4 5">
    <name type="scientific">Saprolegnia diclina (strain VS20)</name>
    <dbReference type="NCBI Taxonomy" id="1156394"/>
    <lineage>
        <taxon>Eukaryota</taxon>
        <taxon>Sar</taxon>
        <taxon>Stramenopiles</taxon>
        <taxon>Oomycota</taxon>
        <taxon>Saprolegniomycetes</taxon>
        <taxon>Saprolegniales</taxon>
        <taxon>Saprolegniaceae</taxon>
        <taxon>Saprolegnia</taxon>
    </lineage>
</organism>
<accession>T0Q139</accession>
<dbReference type="Pfam" id="PF07714">
    <property type="entry name" value="PK_Tyr_Ser-Thr"/>
    <property type="match status" value="1"/>
</dbReference>
<dbReference type="SUPFAM" id="SSF56112">
    <property type="entry name" value="Protein kinase-like (PK-like)"/>
    <property type="match status" value="1"/>
</dbReference>
<dbReference type="InterPro" id="IPR008266">
    <property type="entry name" value="Tyr_kinase_AS"/>
</dbReference>
<keyword evidence="4" id="KW-0418">Kinase</keyword>
<keyword evidence="5" id="KW-1185">Reference proteome</keyword>
<dbReference type="PANTHER" id="PTHR44329">
    <property type="entry name" value="SERINE/THREONINE-PROTEIN KINASE TNNI3K-RELATED"/>
    <property type="match status" value="1"/>
</dbReference>
<dbReference type="GO" id="GO:0005524">
    <property type="term" value="F:ATP binding"/>
    <property type="evidence" value="ECO:0007669"/>
    <property type="project" value="InterPro"/>
</dbReference>
<evidence type="ECO:0000313" key="4">
    <source>
        <dbReference type="EMBL" id="EQC28281.1"/>
    </source>
</evidence>